<feature type="transmembrane region" description="Helical" evidence="5">
    <location>
        <begin position="101"/>
        <end position="123"/>
    </location>
</feature>
<dbReference type="SUPFAM" id="SSF90123">
    <property type="entry name" value="ABC transporter transmembrane region"/>
    <property type="match status" value="1"/>
</dbReference>
<reference evidence="7 8" key="1">
    <citation type="submission" date="2020-06" db="EMBL/GenBank/DDBJ databases">
        <authorList>
            <person name="Chuat V."/>
        </authorList>
    </citation>
    <scope>NUCLEOTIDE SEQUENCE [LARGE SCALE GENOMIC DNA]</scope>
    <source>
        <strain evidence="7">STH_CIRM_336</strain>
    </source>
</reference>
<organism evidence="7 8">
    <name type="scientific">Streptococcus thermophilus</name>
    <dbReference type="NCBI Taxonomy" id="1308"/>
    <lineage>
        <taxon>Bacteria</taxon>
        <taxon>Bacillati</taxon>
        <taxon>Bacillota</taxon>
        <taxon>Bacilli</taxon>
        <taxon>Lactobacillales</taxon>
        <taxon>Streptococcaceae</taxon>
        <taxon>Streptococcus</taxon>
    </lineage>
</organism>
<name>A0A8D6U424_STRTR</name>
<feature type="domain" description="ABC transmembrane type-1" evidence="6">
    <location>
        <begin position="1"/>
        <end position="209"/>
    </location>
</feature>
<dbReference type="PROSITE" id="PS50929">
    <property type="entry name" value="ABC_TM1F"/>
    <property type="match status" value="1"/>
</dbReference>
<dbReference type="GO" id="GO:0034040">
    <property type="term" value="F:ATPase-coupled lipid transmembrane transporter activity"/>
    <property type="evidence" value="ECO:0007669"/>
    <property type="project" value="TreeGrafter"/>
</dbReference>
<dbReference type="InterPro" id="IPR036640">
    <property type="entry name" value="ABC1_TM_sf"/>
</dbReference>
<feature type="transmembrane region" description="Helical" evidence="5">
    <location>
        <begin position="72"/>
        <end position="95"/>
    </location>
</feature>
<dbReference type="AlphaFoldDB" id="A0A8D6U424"/>
<dbReference type="Pfam" id="PF00664">
    <property type="entry name" value="ABC_membrane"/>
    <property type="match status" value="1"/>
</dbReference>
<evidence type="ECO:0000256" key="5">
    <source>
        <dbReference type="SAM" id="Phobius"/>
    </source>
</evidence>
<evidence type="ECO:0000256" key="2">
    <source>
        <dbReference type="ARBA" id="ARBA00022692"/>
    </source>
</evidence>
<proteinExistence type="predicted"/>
<dbReference type="InterPro" id="IPR039421">
    <property type="entry name" value="Type_1_exporter"/>
</dbReference>
<dbReference type="GO" id="GO:0005524">
    <property type="term" value="F:ATP binding"/>
    <property type="evidence" value="ECO:0007669"/>
    <property type="project" value="InterPro"/>
</dbReference>
<evidence type="ECO:0000256" key="4">
    <source>
        <dbReference type="ARBA" id="ARBA00023136"/>
    </source>
</evidence>
<keyword evidence="4 5" id="KW-0472">Membrane</keyword>
<dbReference type="GO" id="GO:0140359">
    <property type="term" value="F:ABC-type transporter activity"/>
    <property type="evidence" value="ECO:0007669"/>
    <property type="project" value="InterPro"/>
</dbReference>
<keyword evidence="2 5" id="KW-0812">Transmembrane</keyword>
<gene>
    <name evidence="7" type="ORF">STHERMO_0295</name>
</gene>
<keyword evidence="3 5" id="KW-1133">Transmembrane helix</keyword>
<accession>A0A8D6U424</accession>
<evidence type="ECO:0000256" key="3">
    <source>
        <dbReference type="ARBA" id="ARBA00022989"/>
    </source>
</evidence>
<dbReference type="Gene3D" id="1.20.1560.10">
    <property type="entry name" value="ABC transporter type 1, transmembrane domain"/>
    <property type="match status" value="1"/>
</dbReference>
<dbReference type="Proteomes" id="UP000509833">
    <property type="component" value="Chromosome"/>
</dbReference>
<dbReference type="InterPro" id="IPR011527">
    <property type="entry name" value="ABC1_TM_dom"/>
</dbReference>
<evidence type="ECO:0000313" key="7">
    <source>
        <dbReference type="EMBL" id="CAD0136106.1"/>
    </source>
</evidence>
<evidence type="ECO:0000259" key="6">
    <source>
        <dbReference type="PROSITE" id="PS50929"/>
    </source>
</evidence>
<evidence type="ECO:0000256" key="1">
    <source>
        <dbReference type="ARBA" id="ARBA00004651"/>
    </source>
</evidence>
<dbReference type="PANTHER" id="PTHR24221">
    <property type="entry name" value="ATP-BINDING CASSETTE SUB-FAMILY B"/>
    <property type="match status" value="1"/>
</dbReference>
<dbReference type="GO" id="GO:0005886">
    <property type="term" value="C:plasma membrane"/>
    <property type="evidence" value="ECO:0007669"/>
    <property type="project" value="UniProtKB-SubCell"/>
</dbReference>
<protein>
    <recommendedName>
        <fullName evidence="6">ABC transmembrane type-1 domain-containing protein</fullName>
    </recommendedName>
</protein>
<comment type="subcellular location">
    <subcellularLocation>
        <location evidence="1">Cell membrane</location>
        <topology evidence="1">Multi-pass membrane protein</topology>
    </subcellularLocation>
</comment>
<dbReference type="EMBL" id="LR822017">
    <property type="protein sequence ID" value="CAD0136106.1"/>
    <property type="molecule type" value="Genomic_DNA"/>
</dbReference>
<evidence type="ECO:0000313" key="8">
    <source>
        <dbReference type="Proteomes" id="UP000509833"/>
    </source>
</evidence>
<feature type="transmembrane region" description="Helical" evidence="5">
    <location>
        <begin position="27"/>
        <end position="51"/>
    </location>
</feature>
<sequence length="209" mass="23933">MISLGLCIAYLAQQVFTFFKDYLLHRLGNYFSISVIIPYIKYVLSLPISFFGSRRTGEIMSRFGDANTIIDALASTILSIFLDVTIVITLAVALILQNRSLFLMTLTVVPLYGLIILAFYKLFEKGNYQLMEANSQVNTVIIDDLRGVETLKSLRVEERGYQEIEVKFHDYLKKSLSKVKWKLTQYGLKTEVQLVSNVFILWYGAQLVM</sequence>
<dbReference type="PANTHER" id="PTHR24221:SF654">
    <property type="entry name" value="ATP-BINDING CASSETTE SUB-FAMILY B MEMBER 6"/>
    <property type="match status" value="1"/>
</dbReference>